<feature type="transmembrane region" description="Helical" evidence="6">
    <location>
        <begin position="111"/>
        <end position="130"/>
    </location>
</feature>
<evidence type="ECO:0000313" key="7">
    <source>
        <dbReference type="EMBL" id="MBU5626145.1"/>
    </source>
</evidence>
<dbReference type="CDD" id="cd06580">
    <property type="entry name" value="TM_PBP1_transp_TpRbsC_like"/>
    <property type="match status" value="1"/>
</dbReference>
<dbReference type="EMBL" id="JAHLQN010000001">
    <property type="protein sequence ID" value="MBU5626145.1"/>
    <property type="molecule type" value="Genomic_DNA"/>
</dbReference>
<evidence type="ECO:0000256" key="4">
    <source>
        <dbReference type="ARBA" id="ARBA00022989"/>
    </source>
</evidence>
<comment type="caution">
    <text evidence="7">The sequence shown here is derived from an EMBL/GenBank/DDBJ whole genome shotgun (WGS) entry which is preliminary data.</text>
</comment>
<evidence type="ECO:0000256" key="2">
    <source>
        <dbReference type="ARBA" id="ARBA00022475"/>
    </source>
</evidence>
<evidence type="ECO:0000256" key="6">
    <source>
        <dbReference type="SAM" id="Phobius"/>
    </source>
</evidence>
<name>A0ABS6F7B0_9FIRM</name>
<dbReference type="RefSeq" id="WP_216559175.1">
    <property type="nucleotide sequence ID" value="NZ_JAHLQN010000001.1"/>
</dbReference>
<dbReference type="InterPro" id="IPR001851">
    <property type="entry name" value="ABC_transp_permease"/>
</dbReference>
<evidence type="ECO:0000256" key="5">
    <source>
        <dbReference type="ARBA" id="ARBA00023136"/>
    </source>
</evidence>
<feature type="transmembrane region" description="Helical" evidence="6">
    <location>
        <begin position="239"/>
        <end position="259"/>
    </location>
</feature>
<dbReference type="Pfam" id="PF02653">
    <property type="entry name" value="BPD_transp_2"/>
    <property type="match status" value="1"/>
</dbReference>
<accession>A0ABS6F7B0</accession>
<dbReference type="Proteomes" id="UP000787672">
    <property type="component" value="Unassembled WGS sequence"/>
</dbReference>
<feature type="transmembrane region" description="Helical" evidence="6">
    <location>
        <begin position="312"/>
        <end position="333"/>
    </location>
</feature>
<organism evidence="7 8">
    <name type="scientific">Dysosmobacter acutus</name>
    <dbReference type="NCBI Taxonomy" id="2841504"/>
    <lineage>
        <taxon>Bacteria</taxon>
        <taxon>Bacillati</taxon>
        <taxon>Bacillota</taxon>
        <taxon>Clostridia</taxon>
        <taxon>Eubacteriales</taxon>
        <taxon>Oscillospiraceae</taxon>
        <taxon>Dysosmobacter</taxon>
    </lineage>
</organism>
<evidence type="ECO:0000256" key="1">
    <source>
        <dbReference type="ARBA" id="ARBA00004651"/>
    </source>
</evidence>
<evidence type="ECO:0000313" key="8">
    <source>
        <dbReference type="Proteomes" id="UP000787672"/>
    </source>
</evidence>
<proteinExistence type="predicted"/>
<sequence length="360" mass="38023">MNLTGKRKSAYLALRMAIALLLALICGGFVFYAAGFNPLQAYKLIFLGAFGSGDALLTTLHYATPLLFTGLAFAFAQHGGVLNLGTEGQLYVGAMVAALIGGYLPPLPRALFVPLILLLSCVSAGLYAALAGFLKVKFGANVVIVTLMLNYVSQLFCGYLANYPLVDEQGNPRTAKLPIQAQIGKLVQGHYLSSAIVIGVVLVIVIWLLLNYTKLGYRLHFVGSNQLAAQTAGINPDRMLVLTMLISGALAGLCGATQVMGVQYRYTDGFSAGYGFEGIAVAALAGNNPLMVLVSAVLWGGLKSGASAVNRIAAIPMDVISIIQALIVIFMVAPKLMDALCGPLQKLLAEKHRADAREAR</sequence>
<dbReference type="PANTHER" id="PTHR47089:SF1">
    <property type="entry name" value="GUANOSINE ABC TRANSPORTER PERMEASE PROTEIN NUPP"/>
    <property type="match status" value="1"/>
</dbReference>
<comment type="subcellular location">
    <subcellularLocation>
        <location evidence="1">Cell membrane</location>
        <topology evidence="1">Multi-pass membrane protein</topology>
    </subcellularLocation>
</comment>
<dbReference type="PANTHER" id="PTHR47089">
    <property type="entry name" value="ABC TRANSPORTER, PERMEASE PROTEIN"/>
    <property type="match status" value="1"/>
</dbReference>
<feature type="transmembrane region" description="Helical" evidence="6">
    <location>
        <begin position="55"/>
        <end position="76"/>
    </location>
</feature>
<reference evidence="7 8" key="1">
    <citation type="submission" date="2021-06" db="EMBL/GenBank/DDBJ databases">
        <authorList>
            <person name="Sun Q."/>
            <person name="Li D."/>
        </authorList>
    </citation>
    <scope>NUCLEOTIDE SEQUENCE [LARGE SCALE GENOMIC DNA]</scope>
    <source>
        <strain evidence="7 8">MSJ-2</strain>
    </source>
</reference>
<feature type="transmembrane region" description="Helical" evidence="6">
    <location>
        <begin position="279"/>
        <end position="300"/>
    </location>
</feature>
<feature type="transmembrane region" description="Helical" evidence="6">
    <location>
        <begin position="191"/>
        <end position="210"/>
    </location>
</feature>
<feature type="transmembrane region" description="Helical" evidence="6">
    <location>
        <begin position="12"/>
        <end position="35"/>
    </location>
</feature>
<keyword evidence="2" id="KW-1003">Cell membrane</keyword>
<evidence type="ECO:0000256" key="3">
    <source>
        <dbReference type="ARBA" id="ARBA00022692"/>
    </source>
</evidence>
<keyword evidence="4 6" id="KW-1133">Transmembrane helix</keyword>
<gene>
    <name evidence="7" type="ORF">KQI82_04310</name>
</gene>
<keyword evidence="8" id="KW-1185">Reference proteome</keyword>
<keyword evidence="5 6" id="KW-0472">Membrane</keyword>
<feature type="transmembrane region" description="Helical" evidence="6">
    <location>
        <begin position="88"/>
        <end position="105"/>
    </location>
</feature>
<keyword evidence="3 6" id="KW-0812">Transmembrane</keyword>
<feature type="transmembrane region" description="Helical" evidence="6">
    <location>
        <begin position="142"/>
        <end position="161"/>
    </location>
</feature>
<protein>
    <submittedName>
        <fullName evidence="7">ABC transporter permease</fullName>
    </submittedName>
</protein>